<comment type="similarity">
    <text evidence="1">Belongs to the LysR transcriptional regulatory family.</text>
</comment>
<keyword evidence="4" id="KW-0804">Transcription</keyword>
<protein>
    <submittedName>
        <fullName evidence="6">LysR family transcriptional regulator</fullName>
    </submittedName>
</protein>
<dbReference type="Gene3D" id="3.40.190.10">
    <property type="entry name" value="Periplasmic binding protein-like II"/>
    <property type="match status" value="2"/>
</dbReference>
<evidence type="ECO:0000256" key="2">
    <source>
        <dbReference type="ARBA" id="ARBA00023015"/>
    </source>
</evidence>
<dbReference type="PANTHER" id="PTHR30579">
    <property type="entry name" value="TRANSCRIPTIONAL REGULATOR"/>
    <property type="match status" value="1"/>
</dbReference>
<dbReference type="GO" id="GO:0003700">
    <property type="term" value="F:DNA-binding transcription factor activity"/>
    <property type="evidence" value="ECO:0007669"/>
    <property type="project" value="InterPro"/>
</dbReference>
<dbReference type="GO" id="GO:0003677">
    <property type="term" value="F:DNA binding"/>
    <property type="evidence" value="ECO:0007669"/>
    <property type="project" value="UniProtKB-KW"/>
</dbReference>
<dbReference type="RefSeq" id="WP_088151330.1">
    <property type="nucleotide sequence ID" value="NZ_NHON01000018.1"/>
</dbReference>
<dbReference type="InterPro" id="IPR005119">
    <property type="entry name" value="LysR_subst-bd"/>
</dbReference>
<dbReference type="PROSITE" id="PS50931">
    <property type="entry name" value="HTH_LYSR"/>
    <property type="match status" value="1"/>
</dbReference>
<dbReference type="Pfam" id="PF00126">
    <property type="entry name" value="HTH_1"/>
    <property type="match status" value="1"/>
</dbReference>
<evidence type="ECO:0000256" key="1">
    <source>
        <dbReference type="ARBA" id="ARBA00009437"/>
    </source>
</evidence>
<evidence type="ECO:0000256" key="4">
    <source>
        <dbReference type="ARBA" id="ARBA00023163"/>
    </source>
</evidence>
<reference evidence="7" key="1">
    <citation type="submission" date="2017-05" db="EMBL/GenBank/DDBJ databases">
        <authorList>
            <person name="Macchi M."/>
            <person name="Festa S."/>
            <person name="Coppotelli B.M."/>
            <person name="Morelli I.S."/>
        </authorList>
    </citation>
    <scope>NUCLEOTIDE SEQUENCE [LARGE SCALE GENOMIC DNA]</scope>
    <source>
        <strain evidence="7">I</strain>
    </source>
</reference>
<dbReference type="Pfam" id="PF03466">
    <property type="entry name" value="LysR_substrate"/>
    <property type="match status" value="1"/>
</dbReference>
<accession>A0A211ZNM9</accession>
<evidence type="ECO:0000313" key="6">
    <source>
        <dbReference type="EMBL" id="OWJ66888.1"/>
    </source>
</evidence>
<feature type="domain" description="HTH lysR-type" evidence="5">
    <location>
        <begin position="4"/>
        <end position="61"/>
    </location>
</feature>
<proteinExistence type="inferred from homology"/>
<evidence type="ECO:0000256" key="3">
    <source>
        <dbReference type="ARBA" id="ARBA00023125"/>
    </source>
</evidence>
<dbReference type="InterPro" id="IPR000847">
    <property type="entry name" value="LysR_HTH_N"/>
</dbReference>
<name>A0A211ZNM9_9PROT</name>
<keyword evidence="3" id="KW-0238">DNA-binding</keyword>
<dbReference type="EMBL" id="NHON01000018">
    <property type="protein sequence ID" value="OWJ66888.1"/>
    <property type="molecule type" value="Genomic_DNA"/>
</dbReference>
<keyword evidence="2" id="KW-0805">Transcription regulation</keyword>
<evidence type="ECO:0000259" key="5">
    <source>
        <dbReference type="PROSITE" id="PS50931"/>
    </source>
</evidence>
<dbReference type="OrthoDB" id="9789529at2"/>
<keyword evidence="7" id="KW-1185">Reference proteome</keyword>
<dbReference type="PRINTS" id="PR00039">
    <property type="entry name" value="HTHLYSR"/>
</dbReference>
<dbReference type="AlphaFoldDB" id="A0A211ZNM9"/>
<dbReference type="SUPFAM" id="SSF53850">
    <property type="entry name" value="Periplasmic binding protein-like II"/>
    <property type="match status" value="1"/>
</dbReference>
<gene>
    <name evidence="6" type="ORF">BWR60_12405</name>
</gene>
<dbReference type="SUPFAM" id="SSF46785">
    <property type="entry name" value="Winged helix' DNA-binding domain"/>
    <property type="match status" value="1"/>
</dbReference>
<dbReference type="STRING" id="1122125.GCA_000423185_06331"/>
<sequence>MRALDLDAVQAFVLVADHGSFTRAADALGATQSGISLRLKRLEDRLGIRLFERTPRLVRLTPQGEAFLPRARRLLEAQDEALAAVTAGPQRLVLGISDHVAGPELPMLLARVAGQGPGLALEVRLDSSLDLLQEYDSGALDAVIVRRDAGRRDGEVLFRDEFGWFASTGWHHRPGEPLPLVTHRERCGVRVAALRALDAVGVPWVEVFVGGGGAAVAAAAMAGLGVSPLARRTAPPGTVDIGPRLGLPALTSSEVTLHSRLSDARLSGALRGLAAAFRLPVAA</sequence>
<evidence type="ECO:0000313" key="7">
    <source>
        <dbReference type="Proteomes" id="UP000196655"/>
    </source>
</evidence>
<dbReference type="InterPro" id="IPR050176">
    <property type="entry name" value="LTTR"/>
</dbReference>
<dbReference type="Gene3D" id="1.10.10.10">
    <property type="entry name" value="Winged helix-like DNA-binding domain superfamily/Winged helix DNA-binding domain"/>
    <property type="match status" value="1"/>
</dbReference>
<dbReference type="PANTHER" id="PTHR30579:SF7">
    <property type="entry name" value="HTH-TYPE TRANSCRIPTIONAL REGULATOR LRHA-RELATED"/>
    <property type="match status" value="1"/>
</dbReference>
<dbReference type="InterPro" id="IPR036390">
    <property type="entry name" value="WH_DNA-bd_sf"/>
</dbReference>
<dbReference type="InterPro" id="IPR036388">
    <property type="entry name" value="WH-like_DNA-bd_sf"/>
</dbReference>
<comment type="caution">
    <text evidence="6">The sequence shown here is derived from an EMBL/GenBank/DDBJ whole genome shotgun (WGS) entry which is preliminary data.</text>
</comment>
<organism evidence="6 7">
    <name type="scientific">Inquilinus limosus</name>
    <dbReference type="NCBI Taxonomy" id="171674"/>
    <lineage>
        <taxon>Bacteria</taxon>
        <taxon>Pseudomonadati</taxon>
        <taxon>Pseudomonadota</taxon>
        <taxon>Alphaproteobacteria</taxon>
        <taxon>Rhodospirillales</taxon>
        <taxon>Rhodospirillaceae</taxon>
        <taxon>Inquilinus</taxon>
    </lineage>
</organism>
<dbReference type="Proteomes" id="UP000196655">
    <property type="component" value="Unassembled WGS sequence"/>
</dbReference>
<dbReference type="FunFam" id="1.10.10.10:FF:000001">
    <property type="entry name" value="LysR family transcriptional regulator"/>
    <property type="match status" value="1"/>
</dbReference>